<gene>
    <name evidence="9 12" type="primary">lysS</name>
    <name evidence="12" type="ORF">KIMC2_08120</name>
</gene>
<evidence type="ECO:0000256" key="5">
    <source>
        <dbReference type="ARBA" id="ARBA00022840"/>
    </source>
</evidence>
<keyword evidence="13" id="KW-1185">Reference proteome</keyword>
<dbReference type="PANTHER" id="PTHR42918:SF15">
    <property type="entry name" value="LYSINE--TRNA LIGASE, CHLOROPLASTIC_MITOCHONDRIAL"/>
    <property type="match status" value="1"/>
</dbReference>
<dbReference type="Gene3D" id="3.30.930.10">
    <property type="entry name" value="Bira Bifunctional Protein, Domain 2"/>
    <property type="match status" value="1"/>
</dbReference>
<reference evidence="12 13" key="1">
    <citation type="journal article" date="2023" name="Microbiol. Spectr.">
        <title>Symbiosis of Carpenter Bees with Uncharacterized Lactic Acid Bacteria Showing NAD Auxotrophy.</title>
        <authorList>
            <person name="Kawasaki S."/>
            <person name="Ozawa K."/>
            <person name="Mori T."/>
            <person name="Yamamoto A."/>
            <person name="Ito M."/>
            <person name="Ohkuma M."/>
            <person name="Sakamoto M."/>
            <person name="Matsutani M."/>
        </authorList>
    </citation>
    <scope>NUCLEOTIDE SEQUENCE [LARGE SCALE GENOMIC DNA]</scope>
    <source>
        <strain evidence="12 13">KimC2</strain>
    </source>
</reference>
<evidence type="ECO:0000256" key="4">
    <source>
        <dbReference type="ARBA" id="ARBA00022741"/>
    </source>
</evidence>
<evidence type="ECO:0000256" key="6">
    <source>
        <dbReference type="ARBA" id="ARBA00022917"/>
    </source>
</evidence>
<evidence type="ECO:0000256" key="10">
    <source>
        <dbReference type="RuleBase" id="RU000336"/>
    </source>
</evidence>
<dbReference type="CDD" id="cd00775">
    <property type="entry name" value="LysRS_core"/>
    <property type="match status" value="1"/>
</dbReference>
<evidence type="ECO:0000256" key="3">
    <source>
        <dbReference type="ARBA" id="ARBA00022723"/>
    </source>
</evidence>
<dbReference type="GO" id="GO:0016740">
    <property type="term" value="F:transferase activity"/>
    <property type="evidence" value="ECO:0007669"/>
    <property type="project" value="UniProtKB-ARBA"/>
</dbReference>
<evidence type="ECO:0000313" key="12">
    <source>
        <dbReference type="EMBL" id="BDR56250.1"/>
    </source>
</evidence>
<proteinExistence type="inferred from homology"/>
<feature type="binding site" evidence="9">
    <location>
        <position position="415"/>
    </location>
    <ligand>
        <name>Mg(2+)</name>
        <dbReference type="ChEBI" id="CHEBI:18420"/>
        <label>1</label>
    </ligand>
</feature>
<dbReference type="FunFam" id="2.40.50.140:FF:000024">
    <property type="entry name" value="Lysine--tRNA ligase"/>
    <property type="match status" value="1"/>
</dbReference>
<dbReference type="NCBIfam" id="TIGR00499">
    <property type="entry name" value="lysS_bact"/>
    <property type="match status" value="1"/>
</dbReference>
<feature type="binding site" evidence="9">
    <location>
        <position position="415"/>
    </location>
    <ligand>
        <name>Mg(2+)</name>
        <dbReference type="ChEBI" id="CHEBI:18420"/>
        <label>2</label>
    </ligand>
</feature>
<dbReference type="EMBL" id="AP026801">
    <property type="protein sequence ID" value="BDR56250.1"/>
    <property type="molecule type" value="Genomic_DNA"/>
</dbReference>
<dbReference type="GO" id="GO:0000049">
    <property type="term" value="F:tRNA binding"/>
    <property type="evidence" value="ECO:0007669"/>
    <property type="project" value="TreeGrafter"/>
</dbReference>
<comment type="cofactor">
    <cofactor evidence="9 10">
        <name>Mg(2+)</name>
        <dbReference type="ChEBI" id="CHEBI:18420"/>
    </cofactor>
    <text evidence="9 10">Binds 3 Mg(2+) ions per subunit.</text>
</comment>
<dbReference type="InterPro" id="IPR018149">
    <property type="entry name" value="Lys-tRNA-synth_II_C"/>
</dbReference>
<keyword evidence="9" id="KW-0963">Cytoplasm</keyword>
<comment type="similarity">
    <text evidence="1 9">Belongs to the class-II aminoacyl-tRNA synthetase family.</text>
</comment>
<dbReference type="NCBIfam" id="NF001756">
    <property type="entry name" value="PRK00484.1"/>
    <property type="match status" value="1"/>
</dbReference>
<comment type="subcellular location">
    <subcellularLocation>
        <location evidence="9">Cytoplasm</location>
    </subcellularLocation>
</comment>
<dbReference type="GO" id="GO:0000287">
    <property type="term" value="F:magnesium ion binding"/>
    <property type="evidence" value="ECO:0007669"/>
    <property type="project" value="UniProtKB-UniRule"/>
</dbReference>
<comment type="catalytic activity">
    <reaction evidence="8 9 10">
        <text>tRNA(Lys) + L-lysine + ATP = L-lysyl-tRNA(Lys) + AMP + diphosphate</text>
        <dbReference type="Rhea" id="RHEA:20792"/>
        <dbReference type="Rhea" id="RHEA-COMP:9696"/>
        <dbReference type="Rhea" id="RHEA-COMP:9697"/>
        <dbReference type="ChEBI" id="CHEBI:30616"/>
        <dbReference type="ChEBI" id="CHEBI:32551"/>
        <dbReference type="ChEBI" id="CHEBI:33019"/>
        <dbReference type="ChEBI" id="CHEBI:78442"/>
        <dbReference type="ChEBI" id="CHEBI:78529"/>
        <dbReference type="ChEBI" id="CHEBI:456215"/>
        <dbReference type="EC" id="6.1.1.6"/>
    </reaction>
</comment>
<dbReference type="InterPro" id="IPR004365">
    <property type="entry name" value="NA-bd_OB_tRNA"/>
</dbReference>
<evidence type="ECO:0000256" key="1">
    <source>
        <dbReference type="ARBA" id="ARBA00008226"/>
    </source>
</evidence>
<keyword evidence="7 9" id="KW-0030">Aminoacyl-tRNA synthetase</keyword>
<dbReference type="InterPro" id="IPR004364">
    <property type="entry name" value="Aa-tRNA-synt_II"/>
</dbReference>
<dbReference type="Proteomes" id="UP001321804">
    <property type="component" value="Chromosome"/>
</dbReference>
<feature type="binding site" evidence="9">
    <location>
        <position position="408"/>
    </location>
    <ligand>
        <name>Mg(2+)</name>
        <dbReference type="ChEBI" id="CHEBI:18420"/>
        <label>1</label>
    </ligand>
</feature>
<keyword evidence="3 9" id="KW-0479">Metal-binding</keyword>
<organism evidence="12 13">
    <name type="scientific">Xylocopilactobacillus apis</name>
    <dbReference type="NCBI Taxonomy" id="2932183"/>
    <lineage>
        <taxon>Bacteria</taxon>
        <taxon>Bacillati</taxon>
        <taxon>Bacillota</taxon>
        <taxon>Bacilli</taxon>
        <taxon>Lactobacillales</taxon>
        <taxon>Lactobacillaceae</taxon>
        <taxon>Xylocopilactobacillus</taxon>
    </lineage>
</organism>
<dbReference type="HAMAP" id="MF_00252">
    <property type="entry name" value="Lys_tRNA_synth_class2"/>
    <property type="match status" value="1"/>
</dbReference>
<dbReference type="InterPro" id="IPR045864">
    <property type="entry name" value="aa-tRNA-synth_II/BPL/LPL"/>
</dbReference>
<keyword evidence="6 9" id="KW-0648">Protein biosynthesis</keyword>
<dbReference type="PRINTS" id="PR00982">
    <property type="entry name" value="TRNASYNTHLYS"/>
</dbReference>
<dbReference type="Pfam" id="PF00152">
    <property type="entry name" value="tRNA-synt_2"/>
    <property type="match status" value="1"/>
</dbReference>
<dbReference type="GO" id="GO:0005524">
    <property type="term" value="F:ATP binding"/>
    <property type="evidence" value="ECO:0007669"/>
    <property type="project" value="UniProtKB-UniRule"/>
</dbReference>
<dbReference type="InterPro" id="IPR044136">
    <property type="entry name" value="Lys-tRNA-ligase_II_N"/>
</dbReference>
<dbReference type="EC" id="6.1.1.6" evidence="9"/>
<keyword evidence="2 9" id="KW-0436">Ligase</keyword>
<evidence type="ECO:0000313" key="13">
    <source>
        <dbReference type="Proteomes" id="UP001321804"/>
    </source>
</evidence>
<dbReference type="SUPFAM" id="SSF50249">
    <property type="entry name" value="Nucleic acid-binding proteins"/>
    <property type="match status" value="1"/>
</dbReference>
<dbReference type="Pfam" id="PF01336">
    <property type="entry name" value="tRNA_anti-codon"/>
    <property type="match status" value="1"/>
</dbReference>
<evidence type="ECO:0000259" key="11">
    <source>
        <dbReference type="PROSITE" id="PS50862"/>
    </source>
</evidence>
<dbReference type="PANTHER" id="PTHR42918">
    <property type="entry name" value="LYSYL-TRNA SYNTHETASE"/>
    <property type="match status" value="1"/>
</dbReference>
<evidence type="ECO:0000256" key="8">
    <source>
        <dbReference type="ARBA" id="ARBA00048573"/>
    </source>
</evidence>
<dbReference type="InterPro" id="IPR002313">
    <property type="entry name" value="Lys-tRNA-ligase_II"/>
</dbReference>
<dbReference type="AlphaFoldDB" id="A0AAU9D9A5"/>
<evidence type="ECO:0000256" key="2">
    <source>
        <dbReference type="ARBA" id="ARBA00022598"/>
    </source>
</evidence>
<name>A0AAU9D9A5_9LACO</name>
<dbReference type="InterPro" id="IPR006195">
    <property type="entry name" value="aa-tRNA-synth_II"/>
</dbReference>
<dbReference type="CDD" id="cd04322">
    <property type="entry name" value="LysRS_N"/>
    <property type="match status" value="1"/>
</dbReference>
<dbReference type="GO" id="GO:0004824">
    <property type="term" value="F:lysine-tRNA ligase activity"/>
    <property type="evidence" value="ECO:0007669"/>
    <property type="project" value="UniProtKB-UniRule"/>
</dbReference>
<sequence length="498" mass="57240">MVKKEFDELNDQLQVRREKMQELRDEGVDPFGSRFERTDRSKDLHDKYENITKEDLEKLNKKTSIAGRIVAKRGKGKVGFADLKDQTGRIQFYIRKDEVGEEQYQIFKRADLGDFLGIYGDVMKTDMGELSVRVEKLTFLSKALRPLPDKHSGLTNVEQKYRQRYLDMIANEDSFNRLLKRTKVIKAVREFLDNLDFVEVETSMLHDSAGGAAARPFITHHNALDTDFYLRIALELQLKKLIIGGIDRVYELGRVFRNEGIDTKHNPEFTMLETYAAYWDLSDVMVETEDLVRYVAKKVNKTTTITFHGNDIDLAPKFKKTTMVEAVKEATGVDFSKDISTEEAFKLAHEHDIEVQEFWKTGHILNEFFEKYVESTLIQPTFVTGHPIEISPLAKKDPVDPRFTQRFELFIGGGELANAFSELNDPIDQRERFIEQAKESENGNDEAQHIDDDFVIAMEYGMPPTGGLGIGIDRLTMLMTDAPSIRDILLFPTLKPEK</sequence>
<dbReference type="GO" id="GO:0005829">
    <property type="term" value="C:cytosol"/>
    <property type="evidence" value="ECO:0007669"/>
    <property type="project" value="TreeGrafter"/>
</dbReference>
<dbReference type="GO" id="GO:0140096">
    <property type="term" value="F:catalytic activity, acting on a protein"/>
    <property type="evidence" value="ECO:0007669"/>
    <property type="project" value="UniProtKB-ARBA"/>
</dbReference>
<keyword evidence="9 10" id="KW-0460">Magnesium</keyword>
<keyword evidence="5 9" id="KW-0067">ATP-binding</keyword>
<feature type="domain" description="Aminoacyl-transfer RNA synthetases class-II family profile" evidence="11">
    <location>
        <begin position="181"/>
        <end position="496"/>
    </location>
</feature>
<dbReference type="Gene3D" id="2.40.50.140">
    <property type="entry name" value="Nucleic acid-binding proteins"/>
    <property type="match status" value="1"/>
</dbReference>
<dbReference type="RefSeq" id="WP_317698144.1">
    <property type="nucleotide sequence ID" value="NZ_AP026801.1"/>
</dbReference>
<dbReference type="GO" id="GO:0006430">
    <property type="term" value="P:lysyl-tRNA aminoacylation"/>
    <property type="evidence" value="ECO:0007669"/>
    <property type="project" value="UniProtKB-UniRule"/>
</dbReference>
<comment type="subunit">
    <text evidence="9">Homodimer.</text>
</comment>
<dbReference type="PROSITE" id="PS50862">
    <property type="entry name" value="AA_TRNA_LIGASE_II"/>
    <property type="match status" value="1"/>
</dbReference>
<dbReference type="KEGG" id="xak:KIMC2_08120"/>
<dbReference type="InterPro" id="IPR012340">
    <property type="entry name" value="NA-bd_OB-fold"/>
</dbReference>
<accession>A0AAU9D9A5</accession>
<keyword evidence="4 9" id="KW-0547">Nucleotide-binding</keyword>
<evidence type="ECO:0000256" key="9">
    <source>
        <dbReference type="HAMAP-Rule" id="MF_00252"/>
    </source>
</evidence>
<evidence type="ECO:0000256" key="7">
    <source>
        <dbReference type="ARBA" id="ARBA00023146"/>
    </source>
</evidence>
<protein>
    <recommendedName>
        <fullName evidence="9">Lysine--tRNA ligase</fullName>
        <ecNumber evidence="9">6.1.1.6</ecNumber>
    </recommendedName>
    <alternativeName>
        <fullName evidence="9">Lysyl-tRNA synthetase</fullName>
        <shortName evidence="9">LysRS</shortName>
    </alternativeName>
</protein>
<dbReference type="SUPFAM" id="SSF55681">
    <property type="entry name" value="Class II aaRS and biotin synthetases"/>
    <property type="match status" value="1"/>
</dbReference>